<gene>
    <name evidence="1" type="ORF">PITG_09944</name>
</gene>
<dbReference type="PROSITE" id="PS51257">
    <property type="entry name" value="PROKAR_LIPOPROTEIN"/>
    <property type="match status" value="1"/>
</dbReference>
<dbReference type="Proteomes" id="UP000006643">
    <property type="component" value="Unassembled WGS sequence"/>
</dbReference>
<evidence type="ECO:0000313" key="2">
    <source>
        <dbReference type="Proteomes" id="UP000006643"/>
    </source>
</evidence>
<accession>D0NDX0</accession>
<proteinExistence type="predicted"/>
<sequence>MHAYLPKTLMDAKRAWSTIYIGGGCTQCGGAFSGGTERSPVHGGEGFCYRAFGMDHVRNGHLGPMHSGGQPARTVASIMDPKVSVSGITLHPQICRLVCIRQHKRHWQRSRHHYRTAIAARSKSKGLSSAARRQRYWDTASIHAGSGLAQLKWHRLRRIVELGPWGEQLPYNVKTYACSLYDPTKGFPGFAHRKCVT</sequence>
<keyword evidence="2" id="KW-1185">Reference proteome</keyword>
<dbReference type="RefSeq" id="XP_002902489.1">
    <property type="nucleotide sequence ID" value="XM_002902443.1"/>
</dbReference>
<dbReference type="OrthoDB" id="89493at2759"/>
<dbReference type="VEuPathDB" id="FungiDB:PITG_09944"/>
<dbReference type="KEGG" id="pif:PITG_09944"/>
<dbReference type="GeneID" id="9474714"/>
<dbReference type="EMBL" id="DS028134">
    <property type="protein sequence ID" value="EEY56415.1"/>
    <property type="molecule type" value="Genomic_DNA"/>
</dbReference>
<dbReference type="HOGENOM" id="CLU_1386590_0_0_1"/>
<evidence type="ECO:0000313" key="1">
    <source>
        <dbReference type="EMBL" id="EEY56415.1"/>
    </source>
</evidence>
<name>D0NDX0_PHYIT</name>
<protein>
    <submittedName>
        <fullName evidence="1">Uncharacterized protein</fullName>
    </submittedName>
</protein>
<organism evidence="1 2">
    <name type="scientific">Phytophthora infestans (strain T30-4)</name>
    <name type="common">Potato late blight agent</name>
    <dbReference type="NCBI Taxonomy" id="403677"/>
    <lineage>
        <taxon>Eukaryota</taxon>
        <taxon>Sar</taxon>
        <taxon>Stramenopiles</taxon>
        <taxon>Oomycota</taxon>
        <taxon>Peronosporomycetes</taxon>
        <taxon>Peronosporales</taxon>
        <taxon>Peronosporaceae</taxon>
        <taxon>Phytophthora</taxon>
    </lineage>
</organism>
<reference evidence="2" key="1">
    <citation type="journal article" date="2009" name="Nature">
        <title>Genome sequence and analysis of the Irish potato famine pathogen Phytophthora infestans.</title>
        <authorList>
            <consortium name="The Broad Institute Genome Sequencing Platform"/>
            <person name="Haas B.J."/>
            <person name="Kamoun S."/>
            <person name="Zody M.C."/>
            <person name="Jiang R.H."/>
            <person name="Handsaker R.E."/>
            <person name="Cano L.M."/>
            <person name="Grabherr M."/>
            <person name="Kodira C.D."/>
            <person name="Raffaele S."/>
            <person name="Torto-Alalibo T."/>
            <person name="Bozkurt T.O."/>
            <person name="Ah-Fong A.M."/>
            <person name="Alvarado L."/>
            <person name="Anderson V.L."/>
            <person name="Armstrong M.R."/>
            <person name="Avrova A."/>
            <person name="Baxter L."/>
            <person name="Beynon J."/>
            <person name="Boevink P.C."/>
            <person name="Bollmann S.R."/>
            <person name="Bos J.I."/>
            <person name="Bulone V."/>
            <person name="Cai G."/>
            <person name="Cakir C."/>
            <person name="Carrington J.C."/>
            <person name="Chawner M."/>
            <person name="Conti L."/>
            <person name="Costanzo S."/>
            <person name="Ewan R."/>
            <person name="Fahlgren N."/>
            <person name="Fischbach M.A."/>
            <person name="Fugelstad J."/>
            <person name="Gilroy E.M."/>
            <person name="Gnerre S."/>
            <person name="Green P.J."/>
            <person name="Grenville-Briggs L.J."/>
            <person name="Griffith J."/>
            <person name="Grunwald N.J."/>
            <person name="Horn K."/>
            <person name="Horner N.R."/>
            <person name="Hu C.H."/>
            <person name="Huitema E."/>
            <person name="Jeong D.H."/>
            <person name="Jones A.M."/>
            <person name="Jones J.D."/>
            <person name="Jones R.W."/>
            <person name="Karlsson E.K."/>
            <person name="Kunjeti S.G."/>
            <person name="Lamour K."/>
            <person name="Liu Z."/>
            <person name="Ma L."/>
            <person name="Maclean D."/>
            <person name="Chibucos M.C."/>
            <person name="McDonald H."/>
            <person name="McWalters J."/>
            <person name="Meijer H.J."/>
            <person name="Morgan W."/>
            <person name="Morris P.F."/>
            <person name="Munro C.A."/>
            <person name="O'Neill K."/>
            <person name="Ospina-Giraldo M."/>
            <person name="Pinzon A."/>
            <person name="Pritchard L."/>
            <person name="Ramsahoye B."/>
            <person name="Ren Q."/>
            <person name="Restrepo S."/>
            <person name="Roy S."/>
            <person name="Sadanandom A."/>
            <person name="Savidor A."/>
            <person name="Schornack S."/>
            <person name="Schwartz D.C."/>
            <person name="Schumann U.D."/>
            <person name="Schwessinger B."/>
            <person name="Seyer L."/>
            <person name="Sharpe T."/>
            <person name="Silvar C."/>
            <person name="Song J."/>
            <person name="Studholme D.J."/>
            <person name="Sykes S."/>
            <person name="Thines M."/>
            <person name="van de Vondervoort P.J."/>
            <person name="Phuntumart V."/>
            <person name="Wawra S."/>
            <person name="Weide R."/>
            <person name="Win J."/>
            <person name="Young C."/>
            <person name="Zhou S."/>
            <person name="Fry W."/>
            <person name="Meyers B.C."/>
            <person name="van West P."/>
            <person name="Ristaino J."/>
            <person name="Govers F."/>
            <person name="Birch P.R."/>
            <person name="Whisson S.C."/>
            <person name="Judelson H.S."/>
            <person name="Nusbaum C."/>
        </authorList>
    </citation>
    <scope>NUCLEOTIDE SEQUENCE [LARGE SCALE GENOMIC DNA]</scope>
    <source>
        <strain evidence="2">T30-4</strain>
    </source>
</reference>
<dbReference type="AlphaFoldDB" id="D0NDX0"/>
<dbReference type="InParanoid" id="D0NDX0"/>
<dbReference type="OMA" id="RAWSTIY"/>